<evidence type="ECO:0008006" key="9">
    <source>
        <dbReference type="Google" id="ProtNLM"/>
    </source>
</evidence>
<comment type="subcellular location">
    <subcellularLocation>
        <location evidence="1">Membrane</location>
        <topology evidence="1">Multi-pass membrane protein</topology>
    </subcellularLocation>
</comment>
<dbReference type="GO" id="GO:0009734">
    <property type="term" value="P:auxin-activated signaling pathway"/>
    <property type="evidence" value="ECO:0007669"/>
    <property type="project" value="InterPro"/>
</dbReference>
<dbReference type="GO" id="GO:0009506">
    <property type="term" value="C:plasmodesma"/>
    <property type="evidence" value="ECO:0000318"/>
    <property type="project" value="GO_Central"/>
</dbReference>
<dbReference type="PROSITE" id="PS51257">
    <property type="entry name" value="PROKAR_LIPOPROTEIN"/>
    <property type="match status" value="1"/>
</dbReference>
<feature type="transmembrane region" description="Helical" evidence="6">
    <location>
        <begin position="12"/>
        <end position="33"/>
    </location>
</feature>
<reference evidence="7 8" key="2">
    <citation type="journal article" date="2017" name="Genome Biol.">
        <title>New reference genome sequences of hot pepper reveal the massive evolution of plant disease-resistance genes by retroduplication.</title>
        <authorList>
            <person name="Kim S."/>
            <person name="Park J."/>
            <person name="Yeom S.I."/>
            <person name="Kim Y.M."/>
            <person name="Seo E."/>
            <person name="Kim K.T."/>
            <person name="Kim M.S."/>
            <person name="Lee J.M."/>
            <person name="Cheong K."/>
            <person name="Shin H.S."/>
            <person name="Kim S.B."/>
            <person name="Han K."/>
            <person name="Lee J."/>
            <person name="Park M."/>
            <person name="Lee H.A."/>
            <person name="Lee H.Y."/>
            <person name="Lee Y."/>
            <person name="Oh S."/>
            <person name="Lee J.H."/>
            <person name="Choi E."/>
            <person name="Choi E."/>
            <person name="Lee S.E."/>
            <person name="Jeon J."/>
            <person name="Kim H."/>
            <person name="Choi G."/>
            <person name="Song H."/>
            <person name="Lee J."/>
            <person name="Lee S.C."/>
            <person name="Kwon J.K."/>
            <person name="Lee H.Y."/>
            <person name="Koo N."/>
            <person name="Hong Y."/>
            <person name="Kim R.W."/>
            <person name="Kang W.H."/>
            <person name="Huh J.H."/>
            <person name="Kang B.C."/>
            <person name="Yang T.J."/>
            <person name="Lee Y.H."/>
            <person name="Bennetzen J.L."/>
            <person name="Choi D."/>
        </authorList>
    </citation>
    <scope>NUCLEOTIDE SEQUENCE [LARGE SCALE GENOMIC DNA]</scope>
    <source>
        <strain evidence="8">cv. CM334</strain>
    </source>
</reference>
<dbReference type="AlphaFoldDB" id="A0A1U8G5Y1"/>
<feature type="transmembrane region" description="Helical" evidence="6">
    <location>
        <begin position="224"/>
        <end position="247"/>
    </location>
</feature>
<protein>
    <recommendedName>
        <fullName evidence="9">Tetraspanin-8-like</fullName>
    </recommendedName>
</protein>
<dbReference type="InterPro" id="IPR018499">
    <property type="entry name" value="Tetraspanin/Peripherin"/>
</dbReference>
<gene>
    <name evidence="7" type="ORF">T459_10330</name>
</gene>
<organism evidence="7 8">
    <name type="scientific">Capsicum annuum</name>
    <name type="common">Capsicum pepper</name>
    <dbReference type="NCBI Taxonomy" id="4072"/>
    <lineage>
        <taxon>Eukaryota</taxon>
        <taxon>Viridiplantae</taxon>
        <taxon>Streptophyta</taxon>
        <taxon>Embryophyta</taxon>
        <taxon>Tracheophyta</taxon>
        <taxon>Spermatophyta</taxon>
        <taxon>Magnoliopsida</taxon>
        <taxon>eudicotyledons</taxon>
        <taxon>Gunneridae</taxon>
        <taxon>Pentapetalae</taxon>
        <taxon>asterids</taxon>
        <taxon>lamiids</taxon>
        <taxon>Solanales</taxon>
        <taxon>Solanaceae</taxon>
        <taxon>Solanoideae</taxon>
        <taxon>Capsiceae</taxon>
        <taxon>Capsicum</taxon>
    </lineage>
</organism>
<accession>A0A1U8G5Y1</accession>
<evidence type="ECO:0000256" key="6">
    <source>
        <dbReference type="SAM" id="Phobius"/>
    </source>
</evidence>
<name>A0A1U8G5Y1_CAPAN</name>
<comment type="similarity">
    <text evidence="2">Belongs to the tetraspanin (TM4SF) family.</text>
</comment>
<keyword evidence="3 6" id="KW-0812">Transmembrane</keyword>
<evidence type="ECO:0000256" key="4">
    <source>
        <dbReference type="ARBA" id="ARBA00022989"/>
    </source>
</evidence>
<evidence type="ECO:0000256" key="5">
    <source>
        <dbReference type="ARBA" id="ARBA00023136"/>
    </source>
</evidence>
<dbReference type="PANTHER" id="PTHR32191">
    <property type="entry name" value="TETRASPANIN-8-RELATED"/>
    <property type="match status" value="1"/>
</dbReference>
<proteinExistence type="inferred from homology"/>
<comment type="caution">
    <text evidence="7">The sequence shown here is derived from an EMBL/GenBank/DDBJ whole genome shotgun (WGS) entry which is preliminary data.</text>
</comment>
<keyword evidence="5 6" id="KW-0472">Membrane</keyword>
<dbReference type="Proteomes" id="UP000222542">
    <property type="component" value="Unassembled WGS sequence"/>
</dbReference>
<evidence type="ECO:0000313" key="7">
    <source>
        <dbReference type="EMBL" id="PHT88224.1"/>
    </source>
</evidence>
<keyword evidence="8" id="KW-1185">Reference proteome</keyword>
<dbReference type="GO" id="GO:0005886">
    <property type="term" value="C:plasma membrane"/>
    <property type="evidence" value="ECO:0000318"/>
    <property type="project" value="GO_Central"/>
</dbReference>
<evidence type="ECO:0000256" key="1">
    <source>
        <dbReference type="ARBA" id="ARBA00004141"/>
    </source>
</evidence>
<dbReference type="EMBL" id="AYRZ02000003">
    <property type="protein sequence ID" value="PHT88224.1"/>
    <property type="molecule type" value="Genomic_DNA"/>
</dbReference>
<feature type="transmembrane region" description="Helical" evidence="6">
    <location>
        <begin position="74"/>
        <end position="98"/>
    </location>
</feature>
<dbReference type="Gramene" id="PHT88224">
    <property type="protein sequence ID" value="PHT88224"/>
    <property type="gene ID" value="T459_10330"/>
</dbReference>
<dbReference type="OMA" id="KRIMIFM"/>
<reference evidence="7 8" key="1">
    <citation type="journal article" date="2014" name="Nat. Genet.">
        <title>Genome sequence of the hot pepper provides insights into the evolution of pungency in Capsicum species.</title>
        <authorList>
            <person name="Kim S."/>
            <person name="Park M."/>
            <person name="Yeom S.I."/>
            <person name="Kim Y.M."/>
            <person name="Lee J.M."/>
            <person name="Lee H.A."/>
            <person name="Seo E."/>
            <person name="Choi J."/>
            <person name="Cheong K."/>
            <person name="Kim K.T."/>
            <person name="Jung K."/>
            <person name="Lee G.W."/>
            <person name="Oh S.K."/>
            <person name="Bae C."/>
            <person name="Kim S.B."/>
            <person name="Lee H.Y."/>
            <person name="Kim S.Y."/>
            <person name="Kim M.S."/>
            <person name="Kang B.C."/>
            <person name="Jo Y.D."/>
            <person name="Yang H.B."/>
            <person name="Jeong H.J."/>
            <person name="Kang W.H."/>
            <person name="Kwon J.K."/>
            <person name="Shin C."/>
            <person name="Lim J.Y."/>
            <person name="Park J.H."/>
            <person name="Huh J.H."/>
            <person name="Kim J.S."/>
            <person name="Kim B.D."/>
            <person name="Cohen O."/>
            <person name="Paran I."/>
            <person name="Suh M.C."/>
            <person name="Lee S.B."/>
            <person name="Kim Y.K."/>
            <person name="Shin Y."/>
            <person name="Noh S.J."/>
            <person name="Park J."/>
            <person name="Seo Y.S."/>
            <person name="Kwon S.Y."/>
            <person name="Kim H.A."/>
            <person name="Park J.M."/>
            <person name="Kim H.J."/>
            <person name="Choi S.B."/>
            <person name="Bosland P.W."/>
            <person name="Reeves G."/>
            <person name="Jo S.H."/>
            <person name="Lee B.W."/>
            <person name="Cho H.T."/>
            <person name="Choi H.S."/>
            <person name="Lee M.S."/>
            <person name="Yu Y."/>
            <person name="Do Choi Y."/>
            <person name="Park B.S."/>
            <person name="van Deynze A."/>
            <person name="Ashrafi H."/>
            <person name="Hill T."/>
            <person name="Kim W.T."/>
            <person name="Pai H.S."/>
            <person name="Ahn H.K."/>
            <person name="Yeam I."/>
            <person name="Giovannoni J.J."/>
            <person name="Rose J.K."/>
            <person name="Sorensen I."/>
            <person name="Lee S.J."/>
            <person name="Kim R.W."/>
            <person name="Choi I.Y."/>
            <person name="Choi B.S."/>
            <person name="Lim J.S."/>
            <person name="Lee Y.H."/>
            <person name="Choi D."/>
        </authorList>
    </citation>
    <scope>NUCLEOTIDE SEQUENCE [LARGE SCALE GENOMIC DNA]</scope>
    <source>
        <strain evidence="8">cv. CM334</strain>
    </source>
</reference>
<keyword evidence="4 6" id="KW-1133">Transmembrane helix</keyword>
<dbReference type="InterPro" id="IPR044991">
    <property type="entry name" value="TET_plant"/>
</dbReference>
<sequence length="262" mass="30104">MIRENPKRIMIFMDCVTIAVSLAAIGCAIWLHFSDSNTPCEKVWEKPLLIVGVSILVVWGSGFVWSLSQIKFFFWIYLISSSLVYFGAFCLMVFSILVTNRNVSRALFGRGGDYSHYLLQKYVLNAEQINSCLADFEFCQRMPSGKGVELFKYSVSDIQSSCCKLPTYCDLEFHNATYLTMPKAGPPVADSDCVFWSNVQRELCFDCQLCKRAFLDNITKYWKIVSLVSFVLFLVLRFVYCVVHCVLKNRSKVYKRNKVYPV</sequence>
<dbReference type="Pfam" id="PF00335">
    <property type="entry name" value="Tetraspanin"/>
    <property type="match status" value="1"/>
</dbReference>
<evidence type="ECO:0000256" key="2">
    <source>
        <dbReference type="ARBA" id="ARBA00006840"/>
    </source>
</evidence>
<dbReference type="STRING" id="4072.A0A1U8G5Y1"/>
<feature type="transmembrane region" description="Helical" evidence="6">
    <location>
        <begin position="48"/>
        <end position="67"/>
    </location>
</feature>
<evidence type="ECO:0000256" key="3">
    <source>
        <dbReference type="ARBA" id="ARBA00022692"/>
    </source>
</evidence>
<evidence type="ECO:0000313" key="8">
    <source>
        <dbReference type="Proteomes" id="UP000222542"/>
    </source>
</evidence>